<feature type="transmembrane region" description="Helical" evidence="8">
    <location>
        <begin position="344"/>
        <end position="367"/>
    </location>
</feature>
<feature type="transmembrane region" description="Helical" evidence="8">
    <location>
        <begin position="86"/>
        <end position="109"/>
    </location>
</feature>
<evidence type="ECO:0000256" key="1">
    <source>
        <dbReference type="ARBA" id="ARBA00004651"/>
    </source>
</evidence>
<dbReference type="GO" id="GO:0005886">
    <property type="term" value="C:plasma membrane"/>
    <property type="evidence" value="ECO:0007669"/>
    <property type="project" value="UniProtKB-SubCell"/>
</dbReference>
<comment type="caution">
    <text evidence="10">The sequence shown here is derived from an EMBL/GenBank/DDBJ whole genome shotgun (WGS) entry which is preliminary data.</text>
</comment>
<feature type="transmembrane region" description="Helical" evidence="8">
    <location>
        <begin position="145"/>
        <end position="170"/>
    </location>
</feature>
<evidence type="ECO:0000256" key="5">
    <source>
        <dbReference type="ARBA" id="ARBA00022989"/>
    </source>
</evidence>
<feature type="transmembrane region" description="Helical" evidence="8">
    <location>
        <begin position="388"/>
        <end position="409"/>
    </location>
</feature>
<organism evidence="10 11">
    <name type="scientific">Nocardioides mangrovicus</name>
    <dbReference type="NCBI Taxonomy" id="2478913"/>
    <lineage>
        <taxon>Bacteria</taxon>
        <taxon>Bacillati</taxon>
        <taxon>Actinomycetota</taxon>
        <taxon>Actinomycetes</taxon>
        <taxon>Propionibacteriales</taxon>
        <taxon>Nocardioidaceae</taxon>
        <taxon>Nocardioides</taxon>
    </lineage>
</organism>
<keyword evidence="11" id="KW-1185">Reference proteome</keyword>
<evidence type="ECO:0000313" key="10">
    <source>
        <dbReference type="EMBL" id="RLV49597.1"/>
    </source>
</evidence>
<dbReference type="PANTHER" id="PTHR23517">
    <property type="entry name" value="RESISTANCE PROTEIN MDTM, PUTATIVE-RELATED-RELATED"/>
    <property type="match status" value="1"/>
</dbReference>
<keyword evidence="2" id="KW-0813">Transport</keyword>
<feature type="transmembrane region" description="Helical" evidence="8">
    <location>
        <begin position="210"/>
        <end position="231"/>
    </location>
</feature>
<sequence length="464" mass="48018">MHTFAGVQLPNEGEEVGLVAENPSVPTADPPNAGPRHQARSTSRLSRLLPPPGPTRLIAVLSLVNSTGNGAFYALSALYFTRIVGLPVLEVALGLSIAGIAGLVAGIPVGHLADRRGPREILVLTLVLAGIADGLLLLVTSYWQFVVMACVFSFATAGASAVRNALIAALATGAERSVSRAYVRAVTNVGTGLGTALAALALHADDRPSYIVVMLIDVVSYVLCAFLAVGLPKVSAPPREEAAGILTAVRDLPYLTVTGLSAVLALHYEMLAIGVPLWVVNHTSAPKWLVSVLLVLNTVVVVTCQVAVARRIVTLRHAITASAVSGLLLFESCVVFGLSSSGGLVIASLVLVAALLLQVVGEITQAASSFVLGFDLAPEHAQGQYQGLFGSAMTLSALVGPTVIAVLPLRIGPPGWWVLGALMLVAGLLLGPAARWAERSRARADLVVPRSGETPSATVWSPPT</sequence>
<dbReference type="EMBL" id="RDBE01000006">
    <property type="protein sequence ID" value="RLV49597.1"/>
    <property type="molecule type" value="Genomic_DNA"/>
</dbReference>
<reference evidence="10 11" key="1">
    <citation type="submission" date="2018-10" db="EMBL/GenBank/DDBJ databases">
        <title>Marmoricola sp. 4Q3S-7 whole genome shotgun sequence.</title>
        <authorList>
            <person name="Li F."/>
        </authorList>
    </citation>
    <scope>NUCLEOTIDE SEQUENCE [LARGE SCALE GENOMIC DNA]</scope>
    <source>
        <strain evidence="10 11">4Q3S-7</strain>
    </source>
</reference>
<dbReference type="SUPFAM" id="SSF103473">
    <property type="entry name" value="MFS general substrate transporter"/>
    <property type="match status" value="1"/>
</dbReference>
<evidence type="ECO:0000256" key="7">
    <source>
        <dbReference type="SAM" id="MobiDB-lite"/>
    </source>
</evidence>
<evidence type="ECO:0000313" key="11">
    <source>
        <dbReference type="Proteomes" id="UP000281708"/>
    </source>
</evidence>
<keyword evidence="5 8" id="KW-1133">Transmembrane helix</keyword>
<feature type="domain" description="Major facilitator superfamily (MFS) profile" evidence="9">
    <location>
        <begin position="54"/>
        <end position="438"/>
    </location>
</feature>
<evidence type="ECO:0000256" key="2">
    <source>
        <dbReference type="ARBA" id="ARBA00022448"/>
    </source>
</evidence>
<evidence type="ECO:0000256" key="4">
    <source>
        <dbReference type="ARBA" id="ARBA00022692"/>
    </source>
</evidence>
<dbReference type="InterPro" id="IPR020846">
    <property type="entry name" value="MFS_dom"/>
</dbReference>
<dbReference type="InterPro" id="IPR036259">
    <property type="entry name" value="MFS_trans_sf"/>
</dbReference>
<dbReference type="PANTHER" id="PTHR23517:SF2">
    <property type="entry name" value="MULTIDRUG RESISTANCE PROTEIN MDTH"/>
    <property type="match status" value="1"/>
</dbReference>
<feature type="region of interest" description="Disordered" evidence="7">
    <location>
        <begin position="21"/>
        <end position="50"/>
    </location>
</feature>
<keyword evidence="4 8" id="KW-0812">Transmembrane</keyword>
<feature type="transmembrane region" description="Helical" evidence="8">
    <location>
        <begin position="57"/>
        <end position="80"/>
    </location>
</feature>
<name>A0A3L8P3K9_9ACTN</name>
<evidence type="ECO:0000256" key="3">
    <source>
        <dbReference type="ARBA" id="ARBA00022475"/>
    </source>
</evidence>
<comment type="subcellular location">
    <subcellularLocation>
        <location evidence="1">Cell membrane</location>
        <topology evidence="1">Multi-pass membrane protein</topology>
    </subcellularLocation>
</comment>
<feature type="transmembrane region" description="Helical" evidence="8">
    <location>
        <begin position="415"/>
        <end position="434"/>
    </location>
</feature>
<evidence type="ECO:0000256" key="8">
    <source>
        <dbReference type="SAM" id="Phobius"/>
    </source>
</evidence>
<evidence type="ECO:0000256" key="6">
    <source>
        <dbReference type="ARBA" id="ARBA00023136"/>
    </source>
</evidence>
<dbReference type="InterPro" id="IPR050171">
    <property type="entry name" value="MFS_Transporters"/>
</dbReference>
<protein>
    <submittedName>
        <fullName evidence="10">MFS transporter</fullName>
    </submittedName>
</protein>
<dbReference type="PROSITE" id="PS50850">
    <property type="entry name" value="MFS"/>
    <property type="match status" value="1"/>
</dbReference>
<dbReference type="Proteomes" id="UP000281708">
    <property type="component" value="Unassembled WGS sequence"/>
</dbReference>
<dbReference type="GO" id="GO:0022857">
    <property type="term" value="F:transmembrane transporter activity"/>
    <property type="evidence" value="ECO:0007669"/>
    <property type="project" value="InterPro"/>
</dbReference>
<keyword evidence="6 8" id="KW-0472">Membrane</keyword>
<feature type="transmembrane region" description="Helical" evidence="8">
    <location>
        <begin position="288"/>
        <end position="309"/>
    </location>
</feature>
<gene>
    <name evidence="10" type="ORF">D9V37_06640</name>
</gene>
<dbReference type="Gene3D" id="1.20.1250.20">
    <property type="entry name" value="MFS general substrate transporter like domains"/>
    <property type="match status" value="1"/>
</dbReference>
<keyword evidence="3" id="KW-1003">Cell membrane</keyword>
<dbReference type="Pfam" id="PF07690">
    <property type="entry name" value="MFS_1"/>
    <property type="match status" value="1"/>
</dbReference>
<proteinExistence type="predicted"/>
<accession>A0A3L8P3K9</accession>
<evidence type="ECO:0000259" key="9">
    <source>
        <dbReference type="PROSITE" id="PS50850"/>
    </source>
</evidence>
<dbReference type="AlphaFoldDB" id="A0A3L8P3K9"/>
<feature type="transmembrane region" description="Helical" evidence="8">
    <location>
        <begin position="121"/>
        <end position="139"/>
    </location>
</feature>
<dbReference type="InterPro" id="IPR011701">
    <property type="entry name" value="MFS"/>
</dbReference>
<feature type="transmembrane region" description="Helical" evidence="8">
    <location>
        <begin position="182"/>
        <end position="204"/>
    </location>
</feature>